<evidence type="ECO:0000256" key="4">
    <source>
        <dbReference type="ARBA" id="ARBA00022989"/>
    </source>
</evidence>
<dbReference type="AlphaFoldDB" id="A0A926RTU0"/>
<gene>
    <name evidence="7" type="ORF">IC620_04310</name>
</gene>
<keyword evidence="2" id="KW-1003">Cell membrane</keyword>
<dbReference type="Pfam" id="PF09678">
    <property type="entry name" value="Caa3_CtaG"/>
    <property type="match status" value="1"/>
</dbReference>
<dbReference type="GO" id="GO:0005886">
    <property type="term" value="C:plasma membrane"/>
    <property type="evidence" value="ECO:0007669"/>
    <property type="project" value="UniProtKB-SubCell"/>
</dbReference>
<organism evidence="7 8">
    <name type="scientific">Polycladospora coralii</name>
    <dbReference type="NCBI Taxonomy" id="2771432"/>
    <lineage>
        <taxon>Bacteria</taxon>
        <taxon>Bacillati</taxon>
        <taxon>Bacillota</taxon>
        <taxon>Bacilli</taxon>
        <taxon>Bacillales</taxon>
        <taxon>Thermoactinomycetaceae</taxon>
        <taxon>Polycladospora</taxon>
    </lineage>
</organism>
<feature type="transmembrane region" description="Helical" evidence="6">
    <location>
        <begin position="126"/>
        <end position="145"/>
    </location>
</feature>
<evidence type="ECO:0000256" key="5">
    <source>
        <dbReference type="ARBA" id="ARBA00023136"/>
    </source>
</evidence>
<sequence length="282" mass="32240">MTSAEFFQIFFYVSNWDLKLNVIMLCIAGLYLVLTGPMRHLFPNAEPAKGSARIKFLSGLLIYYIANGSPLNILGHELFSMHMLQMSLTFLLAPPLLLTGIPAYMYRALAKLPGVRKIGHFLTKPLVTIFFFNGFFTFYHVPYIFDASMNNEWLHIVTHYGLLFAAFCMWFPIFCPVPEWDRMKSLHKLVLIFVNGILLTPACAIITFTDLLLYDQYQTMSTIAPIMTPIHDQQLGGVIMKIMQEIVYIGAIAIVFFRWVRTERAKDDAELQAYKEGNPTPS</sequence>
<evidence type="ECO:0000256" key="6">
    <source>
        <dbReference type="SAM" id="Phobius"/>
    </source>
</evidence>
<evidence type="ECO:0000256" key="2">
    <source>
        <dbReference type="ARBA" id="ARBA00022475"/>
    </source>
</evidence>
<keyword evidence="5 6" id="KW-0472">Membrane</keyword>
<protein>
    <submittedName>
        <fullName evidence="7">Cytochrome c oxidase assembly protein</fullName>
    </submittedName>
</protein>
<feature type="transmembrane region" description="Helical" evidence="6">
    <location>
        <begin position="189"/>
        <end position="214"/>
    </location>
</feature>
<accession>A0A926RTU0</accession>
<feature type="transmembrane region" description="Helical" evidence="6">
    <location>
        <begin position="234"/>
        <end position="257"/>
    </location>
</feature>
<dbReference type="EMBL" id="JACXAH010000005">
    <property type="protein sequence ID" value="MBD1371579.1"/>
    <property type="molecule type" value="Genomic_DNA"/>
</dbReference>
<name>A0A926RTU0_9BACL</name>
<comment type="subcellular location">
    <subcellularLocation>
        <location evidence="1">Cell membrane</location>
        <topology evidence="1">Multi-pass membrane protein</topology>
    </subcellularLocation>
</comment>
<dbReference type="InterPro" id="IPR019108">
    <property type="entry name" value="Caa3_assmbl_CtaG-rel"/>
</dbReference>
<feature type="transmembrane region" description="Helical" evidence="6">
    <location>
        <begin position="54"/>
        <end position="74"/>
    </location>
</feature>
<reference evidence="7" key="1">
    <citation type="submission" date="2020-09" db="EMBL/GenBank/DDBJ databases">
        <title>A novel bacterium of genus Hazenella, isolated from South China Sea.</title>
        <authorList>
            <person name="Huang H."/>
            <person name="Mo K."/>
            <person name="Hu Y."/>
        </authorList>
    </citation>
    <scope>NUCLEOTIDE SEQUENCE</scope>
    <source>
        <strain evidence="7">IB182357</strain>
    </source>
</reference>
<feature type="transmembrane region" description="Helical" evidence="6">
    <location>
        <begin position="20"/>
        <end position="42"/>
    </location>
</feature>
<evidence type="ECO:0000313" key="8">
    <source>
        <dbReference type="Proteomes" id="UP000661691"/>
    </source>
</evidence>
<evidence type="ECO:0000256" key="1">
    <source>
        <dbReference type="ARBA" id="ARBA00004651"/>
    </source>
</evidence>
<dbReference type="RefSeq" id="WP_191138235.1">
    <property type="nucleotide sequence ID" value="NZ_JACXAG020000001.1"/>
</dbReference>
<keyword evidence="8" id="KW-1185">Reference proteome</keyword>
<keyword evidence="3 6" id="KW-0812">Transmembrane</keyword>
<keyword evidence="4 6" id="KW-1133">Transmembrane helix</keyword>
<feature type="transmembrane region" description="Helical" evidence="6">
    <location>
        <begin position="86"/>
        <end position="106"/>
    </location>
</feature>
<dbReference type="Proteomes" id="UP000661691">
    <property type="component" value="Unassembled WGS sequence"/>
</dbReference>
<evidence type="ECO:0000313" key="7">
    <source>
        <dbReference type="EMBL" id="MBD1371579.1"/>
    </source>
</evidence>
<comment type="caution">
    <text evidence="7">The sequence shown here is derived from an EMBL/GenBank/DDBJ whole genome shotgun (WGS) entry which is preliminary data.</text>
</comment>
<evidence type="ECO:0000256" key="3">
    <source>
        <dbReference type="ARBA" id="ARBA00022692"/>
    </source>
</evidence>
<feature type="transmembrane region" description="Helical" evidence="6">
    <location>
        <begin position="157"/>
        <end position="177"/>
    </location>
</feature>
<proteinExistence type="predicted"/>